<dbReference type="SUPFAM" id="SSF50494">
    <property type="entry name" value="Trypsin-like serine proteases"/>
    <property type="match status" value="1"/>
</dbReference>
<evidence type="ECO:0000256" key="4">
    <source>
        <dbReference type="ARBA" id="ARBA00022825"/>
    </source>
</evidence>
<dbReference type="InterPro" id="IPR018114">
    <property type="entry name" value="TRYPSIN_HIS"/>
</dbReference>
<dbReference type="InterPro" id="IPR009003">
    <property type="entry name" value="Peptidase_S1_PA"/>
</dbReference>
<comment type="similarity">
    <text evidence="1">Belongs to the peptidase S1 family.</text>
</comment>
<dbReference type="PROSITE" id="PS00134">
    <property type="entry name" value="TRYPSIN_HIS"/>
    <property type="match status" value="1"/>
</dbReference>
<keyword evidence="2 6" id="KW-0645">Protease</keyword>
<keyword evidence="10" id="KW-1185">Reference proteome</keyword>
<dbReference type="PANTHER" id="PTHR24276">
    <property type="entry name" value="POLYSERASE-RELATED"/>
    <property type="match status" value="1"/>
</dbReference>
<dbReference type="EMBL" id="OV170226">
    <property type="protein sequence ID" value="CAH0727221.1"/>
    <property type="molecule type" value="Genomic_DNA"/>
</dbReference>
<evidence type="ECO:0000256" key="7">
    <source>
        <dbReference type="SAM" id="SignalP"/>
    </source>
</evidence>
<dbReference type="Pfam" id="PF00089">
    <property type="entry name" value="Trypsin"/>
    <property type="match status" value="1"/>
</dbReference>
<reference evidence="9" key="1">
    <citation type="submission" date="2021-12" db="EMBL/GenBank/DDBJ databases">
        <authorList>
            <person name="Martin H S."/>
        </authorList>
    </citation>
    <scope>NUCLEOTIDE SEQUENCE</scope>
</reference>
<feature type="chain" id="PRO_5035427020" description="Peptidase S1 domain-containing protein" evidence="7">
    <location>
        <begin position="31"/>
        <end position="291"/>
    </location>
</feature>
<gene>
    <name evidence="9" type="ORF">BINO364_LOCUS12596</name>
</gene>
<keyword evidence="7" id="KW-0732">Signal</keyword>
<organism evidence="9 10">
    <name type="scientific">Brenthis ino</name>
    <name type="common">lesser marbled fritillary</name>
    <dbReference type="NCBI Taxonomy" id="405034"/>
    <lineage>
        <taxon>Eukaryota</taxon>
        <taxon>Metazoa</taxon>
        <taxon>Ecdysozoa</taxon>
        <taxon>Arthropoda</taxon>
        <taxon>Hexapoda</taxon>
        <taxon>Insecta</taxon>
        <taxon>Pterygota</taxon>
        <taxon>Neoptera</taxon>
        <taxon>Endopterygota</taxon>
        <taxon>Lepidoptera</taxon>
        <taxon>Glossata</taxon>
        <taxon>Ditrysia</taxon>
        <taxon>Papilionoidea</taxon>
        <taxon>Nymphalidae</taxon>
        <taxon>Heliconiinae</taxon>
        <taxon>Argynnini</taxon>
        <taxon>Brenthis</taxon>
    </lineage>
</organism>
<dbReference type="InterPro" id="IPR033116">
    <property type="entry name" value="TRYPSIN_SER"/>
</dbReference>
<keyword evidence="3 6" id="KW-0378">Hydrolase</keyword>
<sequence>MALTVFISNFGKMAFKAGLLVLTLCIGSFAIPVAEDDYSIFFDHTDPSARIVGGTVAPATPHMVGLTTGTITRSLLCGGSVITNRHVLTAAHCIVPVQSGTGLLASLRGIVGSLRFATGGTALVFTRGVIHNNYRPSPIIKNDIGILATSGNIPIGGGVAVINLNYNWVGAGVDTYVTGWGRTSAGGALSQVLLRLDARTVDGNTCRDDVARRFRELNMWLVPVVDPNLEICTFLANGRGTCNGDSGSALVRRDNNQQIGVVSWGIPCALNAPDMFARVSAYGTWINQNLN</sequence>
<accession>A0A8J9UVJ0</accession>
<dbReference type="InterPro" id="IPR050430">
    <property type="entry name" value="Peptidase_S1"/>
</dbReference>
<dbReference type="CDD" id="cd00190">
    <property type="entry name" value="Tryp_SPc"/>
    <property type="match status" value="1"/>
</dbReference>
<feature type="domain" description="Peptidase S1" evidence="8">
    <location>
        <begin position="51"/>
        <end position="291"/>
    </location>
</feature>
<proteinExistence type="inferred from homology"/>
<dbReference type="PROSITE" id="PS50240">
    <property type="entry name" value="TRYPSIN_DOM"/>
    <property type="match status" value="1"/>
</dbReference>
<evidence type="ECO:0000313" key="10">
    <source>
        <dbReference type="Proteomes" id="UP000838878"/>
    </source>
</evidence>
<evidence type="ECO:0000256" key="2">
    <source>
        <dbReference type="ARBA" id="ARBA00022670"/>
    </source>
</evidence>
<feature type="signal peptide" evidence="7">
    <location>
        <begin position="1"/>
        <end position="30"/>
    </location>
</feature>
<dbReference type="AlphaFoldDB" id="A0A8J9UVJ0"/>
<dbReference type="InterPro" id="IPR043504">
    <property type="entry name" value="Peptidase_S1_PA_chymotrypsin"/>
</dbReference>
<dbReference type="SMART" id="SM00020">
    <property type="entry name" value="Tryp_SPc"/>
    <property type="match status" value="1"/>
</dbReference>
<dbReference type="Gene3D" id="2.40.10.10">
    <property type="entry name" value="Trypsin-like serine proteases"/>
    <property type="match status" value="1"/>
</dbReference>
<dbReference type="Proteomes" id="UP000838878">
    <property type="component" value="Chromosome 6"/>
</dbReference>
<dbReference type="InterPro" id="IPR001254">
    <property type="entry name" value="Trypsin_dom"/>
</dbReference>
<dbReference type="PANTHER" id="PTHR24276:SF98">
    <property type="entry name" value="FI18310P1-RELATED"/>
    <property type="match status" value="1"/>
</dbReference>
<evidence type="ECO:0000259" key="8">
    <source>
        <dbReference type="PROSITE" id="PS50240"/>
    </source>
</evidence>
<keyword evidence="5" id="KW-1015">Disulfide bond</keyword>
<dbReference type="OrthoDB" id="5565075at2759"/>
<protein>
    <recommendedName>
        <fullName evidence="8">Peptidase S1 domain-containing protein</fullName>
    </recommendedName>
</protein>
<dbReference type="PRINTS" id="PR00722">
    <property type="entry name" value="CHYMOTRYPSIN"/>
</dbReference>
<evidence type="ECO:0000256" key="5">
    <source>
        <dbReference type="ARBA" id="ARBA00023157"/>
    </source>
</evidence>
<evidence type="ECO:0000313" key="9">
    <source>
        <dbReference type="EMBL" id="CAH0727221.1"/>
    </source>
</evidence>
<feature type="non-terminal residue" evidence="9">
    <location>
        <position position="291"/>
    </location>
</feature>
<dbReference type="InterPro" id="IPR001314">
    <property type="entry name" value="Peptidase_S1A"/>
</dbReference>
<evidence type="ECO:0000256" key="1">
    <source>
        <dbReference type="ARBA" id="ARBA00007664"/>
    </source>
</evidence>
<dbReference type="GO" id="GO:0004252">
    <property type="term" value="F:serine-type endopeptidase activity"/>
    <property type="evidence" value="ECO:0007669"/>
    <property type="project" value="InterPro"/>
</dbReference>
<evidence type="ECO:0000256" key="3">
    <source>
        <dbReference type="ARBA" id="ARBA00022801"/>
    </source>
</evidence>
<evidence type="ECO:0000256" key="6">
    <source>
        <dbReference type="RuleBase" id="RU363034"/>
    </source>
</evidence>
<dbReference type="PROSITE" id="PS00135">
    <property type="entry name" value="TRYPSIN_SER"/>
    <property type="match status" value="1"/>
</dbReference>
<name>A0A8J9UVJ0_9NEOP</name>
<dbReference type="GO" id="GO:0006508">
    <property type="term" value="P:proteolysis"/>
    <property type="evidence" value="ECO:0007669"/>
    <property type="project" value="UniProtKB-KW"/>
</dbReference>
<keyword evidence="4 6" id="KW-0720">Serine protease</keyword>